<dbReference type="EMBL" id="MU001494">
    <property type="protein sequence ID" value="KAF2449283.1"/>
    <property type="molecule type" value="Genomic_DNA"/>
</dbReference>
<dbReference type="InterPro" id="IPR018961">
    <property type="entry name" value="DnaJ_homolog_subfam-C_membr-28"/>
</dbReference>
<comment type="caution">
    <text evidence="3">The sequence shown here is derived from an EMBL/GenBank/DDBJ whole genome shotgun (WGS) entry which is preliminary data.</text>
</comment>
<accession>A0A9P4PU28</accession>
<feature type="compositionally biased region" description="Basic and acidic residues" evidence="1">
    <location>
        <begin position="41"/>
        <end position="78"/>
    </location>
</feature>
<proteinExistence type="predicted"/>
<keyword evidence="4" id="KW-1185">Reference proteome</keyword>
<evidence type="ECO:0000313" key="3">
    <source>
        <dbReference type="EMBL" id="KAF2449283.1"/>
    </source>
</evidence>
<feature type="compositionally biased region" description="Low complexity" evidence="1">
    <location>
        <begin position="439"/>
        <end position="453"/>
    </location>
</feature>
<sequence>MPPSAALSPYICARCVRTKRLRLAAQASIPIRRIAPTSVRRYADQAAQRKDDRQEDQSIEHGKNHQDDGGSRTQEKGEGAMTRRLRDMSNEAIEAGGRSAQKTVSEAGFSEDLKRQLEERIASASFRAEHRNAFAEAELPSTAGRHTRDIATAEAWSGSESIQDASLRMLNDAHKPLKIRGAGKAGSIVPLPRNVDTGRRSNAGQGVRLANARDRSGLYSSLKDSDIDEQERQKRFQEMKDRFSPHARAIVPGTIQGLAALANERIENAIARGQFKNLPNRGKEVERDYNASSPFINTTEYFLNKMIQKQEIVPPWIEKQQELVATASKFRSRLRAEWKRHAARMIASKGGSLQEQIKKAEAYAKAELIVNPQGKNKEVLNTIEDDGHVSQISLSGELKVPSPGSSNAALFVEIVAEKAALDPEAQTQPTAEGIKASQTVAVPVPTPTSATPPATHPFRDPAWESIEHAYHKLAIEDLNSKTRSYNLQAPELARKPYFSLDRELKACYADVAPQLAAVIRERAIKPVRKTEGFGHSLAGGGGVMHSLVGQKVKVRDERAEKQYGFRQFWKEVWGAKEA</sequence>
<evidence type="ECO:0000313" key="4">
    <source>
        <dbReference type="Proteomes" id="UP000799764"/>
    </source>
</evidence>
<feature type="region of interest" description="Disordered" evidence="1">
    <location>
        <begin position="40"/>
        <end position="81"/>
    </location>
</feature>
<feature type="region of interest" description="Disordered" evidence="1">
    <location>
        <begin position="426"/>
        <end position="460"/>
    </location>
</feature>
<dbReference type="Proteomes" id="UP000799764">
    <property type="component" value="Unassembled WGS sequence"/>
</dbReference>
<dbReference type="PANTHER" id="PTHR39394:SF1">
    <property type="entry name" value="DNAJ HOMOLOGUE SUBFAMILY C MEMBER 28 CONSERVED DOMAIN-CONTAINING PROTEIN"/>
    <property type="match status" value="1"/>
</dbReference>
<protein>
    <recommendedName>
        <fullName evidence="2">DnaJ homologue subfamily C member 28 conserved domain-containing protein</fullName>
    </recommendedName>
</protein>
<gene>
    <name evidence="3" type="ORF">P171DRAFT_427495</name>
</gene>
<name>A0A9P4PU28_9PLEO</name>
<dbReference type="AlphaFoldDB" id="A0A9P4PU28"/>
<feature type="domain" description="DnaJ homologue subfamily C member 28 conserved" evidence="2">
    <location>
        <begin position="261"/>
        <end position="331"/>
    </location>
</feature>
<reference evidence="3" key="1">
    <citation type="journal article" date="2020" name="Stud. Mycol.">
        <title>101 Dothideomycetes genomes: a test case for predicting lifestyles and emergence of pathogens.</title>
        <authorList>
            <person name="Haridas S."/>
            <person name="Albert R."/>
            <person name="Binder M."/>
            <person name="Bloem J."/>
            <person name="Labutti K."/>
            <person name="Salamov A."/>
            <person name="Andreopoulos B."/>
            <person name="Baker S."/>
            <person name="Barry K."/>
            <person name="Bills G."/>
            <person name="Bluhm B."/>
            <person name="Cannon C."/>
            <person name="Castanera R."/>
            <person name="Culley D."/>
            <person name="Daum C."/>
            <person name="Ezra D."/>
            <person name="Gonzalez J."/>
            <person name="Henrissat B."/>
            <person name="Kuo A."/>
            <person name="Liang C."/>
            <person name="Lipzen A."/>
            <person name="Lutzoni F."/>
            <person name="Magnuson J."/>
            <person name="Mondo S."/>
            <person name="Nolan M."/>
            <person name="Ohm R."/>
            <person name="Pangilinan J."/>
            <person name="Park H.-J."/>
            <person name="Ramirez L."/>
            <person name="Alfaro M."/>
            <person name="Sun H."/>
            <person name="Tritt A."/>
            <person name="Yoshinaga Y."/>
            <person name="Zwiers L.-H."/>
            <person name="Turgeon B."/>
            <person name="Goodwin S."/>
            <person name="Spatafora J."/>
            <person name="Crous P."/>
            <person name="Grigoriev I."/>
        </authorList>
    </citation>
    <scope>NUCLEOTIDE SEQUENCE</scope>
    <source>
        <strain evidence="3">CBS 690.94</strain>
    </source>
</reference>
<evidence type="ECO:0000259" key="2">
    <source>
        <dbReference type="Pfam" id="PF09350"/>
    </source>
</evidence>
<dbReference type="OrthoDB" id="1922282at2759"/>
<evidence type="ECO:0000256" key="1">
    <source>
        <dbReference type="SAM" id="MobiDB-lite"/>
    </source>
</evidence>
<dbReference type="Pfam" id="PF09350">
    <property type="entry name" value="DJC28_CD"/>
    <property type="match status" value="1"/>
</dbReference>
<dbReference type="PANTHER" id="PTHR39394">
    <property type="entry name" value="YALI0E31793P"/>
    <property type="match status" value="1"/>
</dbReference>
<organism evidence="3 4">
    <name type="scientific">Karstenula rhodostoma CBS 690.94</name>
    <dbReference type="NCBI Taxonomy" id="1392251"/>
    <lineage>
        <taxon>Eukaryota</taxon>
        <taxon>Fungi</taxon>
        <taxon>Dikarya</taxon>
        <taxon>Ascomycota</taxon>
        <taxon>Pezizomycotina</taxon>
        <taxon>Dothideomycetes</taxon>
        <taxon>Pleosporomycetidae</taxon>
        <taxon>Pleosporales</taxon>
        <taxon>Massarineae</taxon>
        <taxon>Didymosphaeriaceae</taxon>
        <taxon>Karstenula</taxon>
    </lineage>
</organism>